<feature type="region of interest" description="Disordered" evidence="2">
    <location>
        <begin position="1"/>
        <end position="20"/>
    </location>
</feature>
<gene>
    <name evidence="3" type="ORF">CLAFUR5_00114</name>
</gene>
<name>A0A9Q8L7N4_PASFU</name>
<keyword evidence="4" id="KW-1185">Reference proteome</keyword>
<dbReference type="RefSeq" id="XP_047756685.1">
    <property type="nucleotide sequence ID" value="XM_047899262.1"/>
</dbReference>
<reference evidence="3" key="2">
    <citation type="journal article" date="2022" name="Microb. Genom.">
        <title>A chromosome-scale genome assembly of the tomato pathogen Cladosporium fulvum reveals a compartmentalized genome architecture and the presence of a dispensable chromosome.</title>
        <authorList>
            <person name="Zaccaron A.Z."/>
            <person name="Chen L.H."/>
            <person name="Samaras A."/>
            <person name="Stergiopoulos I."/>
        </authorList>
    </citation>
    <scope>NUCLEOTIDE SEQUENCE</scope>
    <source>
        <strain evidence="3">Race5_Kim</strain>
    </source>
</reference>
<evidence type="ECO:0000256" key="2">
    <source>
        <dbReference type="SAM" id="MobiDB-lite"/>
    </source>
</evidence>
<dbReference type="GeneID" id="71979992"/>
<reference evidence="3" key="1">
    <citation type="submission" date="2021-12" db="EMBL/GenBank/DDBJ databases">
        <authorList>
            <person name="Zaccaron A."/>
            <person name="Stergiopoulos I."/>
        </authorList>
    </citation>
    <scope>NUCLEOTIDE SEQUENCE</scope>
    <source>
        <strain evidence="3">Race5_Kim</strain>
    </source>
</reference>
<dbReference type="AlphaFoldDB" id="A0A9Q8L7N4"/>
<proteinExistence type="predicted"/>
<dbReference type="EMBL" id="CP090163">
    <property type="protein sequence ID" value="UJO12319.1"/>
    <property type="molecule type" value="Genomic_DNA"/>
</dbReference>
<evidence type="ECO:0000313" key="4">
    <source>
        <dbReference type="Proteomes" id="UP000756132"/>
    </source>
</evidence>
<sequence length="197" mass="21565">MNVNNIPYKFNAQGPSNGRQPEIYDWLRHGPHAQAAQGQQAAPAPVCPNYQNYQNYQIINLPTPAQNYPSYNASIQNSMPTTASAMNNNPPAQPTPITNNAIAALPAPPSQLKASKDMWKARALQAEASKKGLNDEIASLRRQLEEANNTIRNGLTMWHQLDAKNKELEKQIANGQKGQETAATLAPFVFSMSLGSK</sequence>
<dbReference type="Gene3D" id="6.10.140.910">
    <property type="match status" value="1"/>
</dbReference>
<keyword evidence="1" id="KW-0175">Coiled coil</keyword>
<dbReference type="KEGG" id="ffu:CLAFUR5_00114"/>
<evidence type="ECO:0000313" key="3">
    <source>
        <dbReference type="EMBL" id="UJO12319.1"/>
    </source>
</evidence>
<evidence type="ECO:0000256" key="1">
    <source>
        <dbReference type="SAM" id="Coils"/>
    </source>
</evidence>
<feature type="coiled-coil region" evidence="1">
    <location>
        <begin position="123"/>
        <end position="157"/>
    </location>
</feature>
<accession>A0A9Q8L7N4</accession>
<organism evidence="3 4">
    <name type="scientific">Passalora fulva</name>
    <name type="common">Tomato leaf mold</name>
    <name type="synonym">Cladosporium fulvum</name>
    <dbReference type="NCBI Taxonomy" id="5499"/>
    <lineage>
        <taxon>Eukaryota</taxon>
        <taxon>Fungi</taxon>
        <taxon>Dikarya</taxon>
        <taxon>Ascomycota</taxon>
        <taxon>Pezizomycotina</taxon>
        <taxon>Dothideomycetes</taxon>
        <taxon>Dothideomycetidae</taxon>
        <taxon>Mycosphaerellales</taxon>
        <taxon>Mycosphaerellaceae</taxon>
        <taxon>Fulvia</taxon>
    </lineage>
</organism>
<dbReference type="Proteomes" id="UP000756132">
    <property type="component" value="Chromosome 1"/>
</dbReference>
<protein>
    <submittedName>
        <fullName evidence="3">Uncharacterized protein</fullName>
    </submittedName>
</protein>